<sequence>MMQDLAVSILQTSSLSAFSKELCGRKITLGAALVGVCQEENCGDKSAKRSVGAVLWIDKTLRLVFMKQVQSDDFVDFVTSQKAMTICEA</sequence>
<dbReference type="AlphaFoldDB" id="A0A0L0NYU5"/>
<dbReference type="Proteomes" id="UP000037122">
    <property type="component" value="Unassembled WGS sequence"/>
</dbReference>
<accession>A0A0L0NYU5</accession>
<reference evidence="2" key="1">
    <citation type="journal article" date="2015" name="BMC Genomics">
        <title>Draft genome of a commonly misdiagnosed multidrug resistant pathogen Candida auris.</title>
        <authorList>
            <person name="Chatterjee S."/>
            <person name="Alampalli S.V."/>
            <person name="Nageshan R.K."/>
            <person name="Chettiar S.T."/>
            <person name="Joshi S."/>
            <person name="Tatu U.S."/>
        </authorList>
    </citation>
    <scope>NUCLEOTIDE SEQUENCE [LARGE SCALE GENOMIC DNA]</scope>
    <source>
        <strain evidence="2">6684</strain>
    </source>
</reference>
<evidence type="ECO:0000313" key="2">
    <source>
        <dbReference type="Proteomes" id="UP000037122"/>
    </source>
</evidence>
<proteinExistence type="predicted"/>
<dbReference type="VEuPathDB" id="FungiDB:QG37_03891"/>
<organism evidence="1 2">
    <name type="scientific">Candidozyma auris</name>
    <name type="common">Yeast</name>
    <name type="synonym">Candida auris</name>
    <dbReference type="NCBI Taxonomy" id="498019"/>
    <lineage>
        <taxon>Eukaryota</taxon>
        <taxon>Fungi</taxon>
        <taxon>Dikarya</taxon>
        <taxon>Ascomycota</taxon>
        <taxon>Saccharomycotina</taxon>
        <taxon>Pichiomycetes</taxon>
        <taxon>Metschnikowiaceae</taxon>
        <taxon>Candidozyma</taxon>
    </lineage>
</organism>
<evidence type="ECO:0000313" key="1">
    <source>
        <dbReference type="EMBL" id="KND99346.1"/>
    </source>
</evidence>
<protein>
    <submittedName>
        <fullName evidence="1">Uncharacterized protein</fullName>
    </submittedName>
</protein>
<comment type="caution">
    <text evidence="1">The sequence shown here is derived from an EMBL/GenBank/DDBJ whole genome shotgun (WGS) entry which is preliminary data.</text>
</comment>
<name>A0A0L0NYU5_CANAR</name>
<dbReference type="EMBL" id="LGST01000025">
    <property type="protein sequence ID" value="KND99346.1"/>
    <property type="molecule type" value="Genomic_DNA"/>
</dbReference>
<gene>
    <name evidence="1" type="ORF">QG37_03891</name>
</gene>